<sequence>MVFINLDKAYNKVPREVVRRCLEAKGVLVAYVRMIKDVYEGVKTRVRAIGGESGYFPVMMGLHQGPMLSPFLFALVIDVLTWHIHGDVSWCVLFAYDIVLIDKTRDGVNARGSS</sequence>
<dbReference type="RefSeq" id="XP_075092342.1">
    <property type="nucleotide sequence ID" value="XM_075236241.1"/>
</dbReference>
<organism evidence="1 2">
    <name type="scientific">Nicotiana tabacum</name>
    <name type="common">Common tobacco</name>
    <dbReference type="NCBI Taxonomy" id="4097"/>
    <lineage>
        <taxon>Eukaryota</taxon>
        <taxon>Viridiplantae</taxon>
        <taxon>Streptophyta</taxon>
        <taxon>Embryophyta</taxon>
        <taxon>Tracheophyta</taxon>
        <taxon>Spermatophyta</taxon>
        <taxon>Magnoliopsida</taxon>
        <taxon>eudicotyledons</taxon>
        <taxon>Gunneridae</taxon>
        <taxon>Pentapetalae</taxon>
        <taxon>asterids</taxon>
        <taxon>lamiids</taxon>
        <taxon>Solanales</taxon>
        <taxon>Solanaceae</taxon>
        <taxon>Nicotianoideae</taxon>
        <taxon>Nicotianeae</taxon>
        <taxon>Nicotiana</taxon>
    </lineage>
</organism>
<evidence type="ECO:0000313" key="1">
    <source>
        <dbReference type="Proteomes" id="UP000790787"/>
    </source>
</evidence>
<dbReference type="Proteomes" id="UP000790787">
    <property type="component" value="Chromosome 18"/>
</dbReference>
<name>A0AC58T539_TOBAC</name>
<protein>
    <submittedName>
        <fullName evidence="2">Secreted RxLR effector protein 78-like</fullName>
    </submittedName>
</protein>
<gene>
    <name evidence="2" type="primary">LOC142172588</name>
</gene>
<proteinExistence type="predicted"/>
<evidence type="ECO:0000313" key="2">
    <source>
        <dbReference type="RefSeq" id="XP_075092342.1"/>
    </source>
</evidence>
<keyword evidence="1" id="KW-1185">Reference proteome</keyword>
<reference evidence="1" key="1">
    <citation type="journal article" date="2014" name="Nat. Commun.">
        <title>The tobacco genome sequence and its comparison with those of tomato and potato.</title>
        <authorList>
            <person name="Sierro N."/>
            <person name="Battey J.N."/>
            <person name="Ouadi S."/>
            <person name="Bakaher N."/>
            <person name="Bovet L."/>
            <person name="Willig A."/>
            <person name="Goepfert S."/>
            <person name="Peitsch M.C."/>
            <person name="Ivanov N.V."/>
        </authorList>
    </citation>
    <scope>NUCLEOTIDE SEQUENCE [LARGE SCALE GENOMIC DNA]</scope>
</reference>
<accession>A0AC58T539</accession>
<reference evidence="2" key="2">
    <citation type="submission" date="2025-08" db="UniProtKB">
        <authorList>
            <consortium name="RefSeq"/>
        </authorList>
    </citation>
    <scope>IDENTIFICATION</scope>
    <source>
        <tissue evidence="2">Leaf</tissue>
    </source>
</reference>